<evidence type="ECO:0000313" key="1">
    <source>
        <dbReference type="EMBL" id="CDZ83987.1"/>
    </source>
</evidence>
<accession>A0A078LFJ3</accession>
<protein>
    <submittedName>
        <fullName evidence="1">Uncharacterized protein</fullName>
    </submittedName>
</protein>
<gene>
    <name evidence="1" type="ORF">BN1086_02121</name>
</gene>
<sequence length="97" mass="11339">MFPDYVQVEMPSVYSQADTAWIQQQLLRLPTSLRRKVLLKYAEVYEVTFDAEPVSYRKENRARHEANVRLRKFVETHGRAIQGYTALPPLVGTQQRS</sequence>
<reference evidence="1" key="1">
    <citation type="submission" date="2014-06" db="EMBL/GenBank/DDBJ databases">
        <authorList>
            <person name="Urmite Genomes Urmite Genomes"/>
        </authorList>
    </citation>
    <scope>NUCLEOTIDE SEQUENCE</scope>
</reference>
<dbReference type="EMBL" id="LK931336">
    <property type="protein sequence ID" value="CDZ83987.1"/>
    <property type="molecule type" value="Genomic_DNA"/>
</dbReference>
<organism evidence="1">
    <name type="scientific">Citrobacter koseri</name>
    <name type="common">Citrobacter diversus</name>
    <dbReference type="NCBI Taxonomy" id="545"/>
    <lineage>
        <taxon>Bacteria</taxon>
        <taxon>Pseudomonadati</taxon>
        <taxon>Pseudomonadota</taxon>
        <taxon>Gammaproteobacteria</taxon>
        <taxon>Enterobacterales</taxon>
        <taxon>Enterobacteriaceae</taxon>
        <taxon>Citrobacter</taxon>
    </lineage>
</organism>
<proteinExistence type="predicted"/>
<name>A0A078LFJ3_CITKO</name>
<dbReference type="AlphaFoldDB" id="A0A078LFJ3"/>
<dbReference type="PATRIC" id="fig|545.12.peg.2136"/>